<dbReference type="eggNOG" id="ENOG5032KCH">
    <property type="taxonomic scope" value="Bacteria"/>
</dbReference>
<evidence type="ECO:0000313" key="4">
    <source>
        <dbReference type="Proteomes" id="UP000000646"/>
    </source>
</evidence>
<sequence>MKNRREFLKKSAFALGAAGVLGSTTLALAKDEERKDLVKGKSKKKEVLFQRSANWENYYIKAE</sequence>
<dbReference type="InterPro" id="IPR019546">
    <property type="entry name" value="TAT_signal_bac_arc"/>
</dbReference>
<evidence type="ECO:0000256" key="2">
    <source>
        <dbReference type="SAM" id="SignalP"/>
    </source>
</evidence>
<reference evidence="4" key="1">
    <citation type="submission" date="2006-12" db="EMBL/GenBank/DDBJ databases">
        <authorList>
            <person name="Fouts D.E."/>
            <person name="Nelson K.E."/>
            <person name="Sebastian Y."/>
        </authorList>
    </citation>
    <scope>NUCLEOTIDE SEQUENCE [LARGE SCALE GENOMIC DNA]</scope>
    <source>
        <strain evidence="4">81-176</strain>
    </source>
</reference>
<keyword evidence="2" id="KW-0732">Signal</keyword>
<feature type="chain" id="PRO_5002617313" evidence="2">
    <location>
        <begin position="30"/>
        <end position="63"/>
    </location>
</feature>
<dbReference type="KEGG" id="cjj:CJJ81176_1505"/>
<dbReference type="RefSeq" id="WP_002851537.1">
    <property type="nucleotide sequence ID" value="NC_008787.1"/>
</dbReference>
<dbReference type="InterPro" id="IPR006311">
    <property type="entry name" value="TAT_signal"/>
</dbReference>
<dbReference type="AlphaFoldDB" id="A0A0H3P9U8"/>
<dbReference type="PROSITE" id="PS51318">
    <property type="entry name" value="TAT"/>
    <property type="match status" value="1"/>
</dbReference>
<dbReference type="Proteomes" id="UP000000646">
    <property type="component" value="Chromosome"/>
</dbReference>
<gene>
    <name evidence="3" type="ordered locus">CJJ81176_1505</name>
</gene>
<name>A0A0H3P9U8_CAMJJ</name>
<protein>
    <submittedName>
        <fullName evidence="3">Tat domain protein</fullName>
    </submittedName>
</protein>
<organism evidence="3 4">
    <name type="scientific">Campylobacter jejuni subsp. jejuni serotype O:23/36 (strain 81-176)</name>
    <dbReference type="NCBI Taxonomy" id="354242"/>
    <lineage>
        <taxon>Bacteria</taxon>
        <taxon>Pseudomonadati</taxon>
        <taxon>Campylobacterota</taxon>
        <taxon>Epsilonproteobacteria</taxon>
        <taxon>Campylobacterales</taxon>
        <taxon>Campylobacteraceae</taxon>
        <taxon>Campylobacter</taxon>
    </lineage>
</organism>
<evidence type="ECO:0000256" key="1">
    <source>
        <dbReference type="ARBA" id="ARBA00022505"/>
    </source>
</evidence>
<evidence type="ECO:0000313" key="3">
    <source>
        <dbReference type="EMBL" id="EAQ72673.1"/>
    </source>
</evidence>
<feature type="signal peptide" evidence="2">
    <location>
        <begin position="1"/>
        <end position="29"/>
    </location>
</feature>
<keyword evidence="1" id="KW-0500">Molybdenum</keyword>
<proteinExistence type="predicted"/>
<accession>A0A0H3P9U8</accession>
<dbReference type="HOGENOM" id="CLU_202476_0_0_7"/>
<dbReference type="EMBL" id="CP000538">
    <property type="protein sequence ID" value="EAQ72673.1"/>
    <property type="molecule type" value="Genomic_DNA"/>
</dbReference>
<dbReference type="NCBIfam" id="TIGR01409">
    <property type="entry name" value="TAT_signal_seq"/>
    <property type="match status" value="1"/>
</dbReference>